<keyword evidence="1" id="KW-1133">Transmembrane helix</keyword>
<organism evidence="3 4">
    <name type="scientific">Plasmodium falciparum (isolate Palo Alto / Uganda)</name>
    <dbReference type="NCBI Taxonomy" id="57270"/>
    <lineage>
        <taxon>Eukaryota</taxon>
        <taxon>Sar</taxon>
        <taxon>Alveolata</taxon>
        <taxon>Apicomplexa</taxon>
        <taxon>Aconoidasida</taxon>
        <taxon>Haemosporida</taxon>
        <taxon>Plasmodiidae</taxon>
        <taxon>Plasmodium</taxon>
        <taxon>Plasmodium (Laverania)</taxon>
    </lineage>
</organism>
<keyword evidence="1" id="KW-0812">Transmembrane</keyword>
<dbReference type="EMBL" id="KI927384">
    <property type="protein sequence ID" value="ETW54481.1"/>
    <property type="molecule type" value="Genomic_DNA"/>
</dbReference>
<proteinExistence type="predicted"/>
<keyword evidence="1" id="KW-0472">Membrane</keyword>
<feature type="chain" id="PRO_5004844620" description="Rifin" evidence="2">
    <location>
        <begin position="25"/>
        <end position="315"/>
    </location>
</feature>
<sequence length="315" mass="34921">MKLHYTKILLFFFPLNVLLTSYHAHNKNKPCITTYTPTTTSRVLGECDTHMSIYDNDPDMKSVKENFDRQTSQRFEEYEERMITQRQKCKEQRDKDIQKIILKDKMEKSLEEKVEKGCLRCGCGLGGVAAGVGIFGSLGTYGWKVGATTTAYETAKQAGIQAGIEAAIAKIKGNPTFESIWTVGWSNIINRSNYNSIPGLVDAVTAAINSTGQKCPAYTGKIGRACNAISANRDYWLGPVAQAGEQAASAKITAVEFDELAKVTTTSSNAYSAIGYSVTAILIIVLVMIIIYLILCYRRKKKMNKKSQYTKLLNQ</sequence>
<gene>
    <name evidence="3" type="ORF">PFUGPA_04347</name>
</gene>
<evidence type="ECO:0000256" key="2">
    <source>
        <dbReference type="SAM" id="SignalP"/>
    </source>
</evidence>
<dbReference type="InterPro" id="IPR006373">
    <property type="entry name" value="VSA_Rifin"/>
</dbReference>
<evidence type="ECO:0008006" key="5">
    <source>
        <dbReference type="Google" id="ProtNLM"/>
    </source>
</evidence>
<dbReference type="Pfam" id="PF02009">
    <property type="entry name" value="RIFIN"/>
    <property type="match status" value="1"/>
</dbReference>
<dbReference type="Proteomes" id="UP000019103">
    <property type="component" value="Unassembled WGS sequence"/>
</dbReference>
<name>W4IYR7_PLAFP</name>
<keyword evidence="2" id="KW-0732">Signal</keyword>
<accession>W4IYR7</accession>
<evidence type="ECO:0000313" key="3">
    <source>
        <dbReference type="EMBL" id="ETW54481.1"/>
    </source>
</evidence>
<evidence type="ECO:0000313" key="4">
    <source>
        <dbReference type="Proteomes" id="UP000019103"/>
    </source>
</evidence>
<dbReference type="AlphaFoldDB" id="W4IYR7"/>
<reference evidence="3 4" key="1">
    <citation type="submission" date="2013-02" db="EMBL/GenBank/DDBJ databases">
        <title>The Genome Annotation of Plasmodium falciparum Palo Alto/Uganda.</title>
        <authorList>
            <consortium name="The Broad Institute Genome Sequencing Platform"/>
            <consortium name="The Broad Institute Genome Sequencing Center for Infectious Disease"/>
            <person name="Neafsey D."/>
            <person name="Hoffman S."/>
            <person name="Volkman S."/>
            <person name="Rosenthal P."/>
            <person name="Walker B."/>
            <person name="Young S.K."/>
            <person name="Zeng Q."/>
            <person name="Gargeya S."/>
            <person name="Fitzgerald M."/>
            <person name="Haas B."/>
            <person name="Abouelleil A."/>
            <person name="Allen A.W."/>
            <person name="Alvarado L."/>
            <person name="Arachchi H.M."/>
            <person name="Berlin A.M."/>
            <person name="Chapman S.B."/>
            <person name="Gainer-Dewar J."/>
            <person name="Goldberg J."/>
            <person name="Griggs A."/>
            <person name="Gujja S."/>
            <person name="Hansen M."/>
            <person name="Howarth C."/>
            <person name="Imamovic A."/>
            <person name="Ireland A."/>
            <person name="Larimer J."/>
            <person name="McCowan C."/>
            <person name="Murphy C."/>
            <person name="Pearson M."/>
            <person name="Poon T.W."/>
            <person name="Priest M."/>
            <person name="Roberts A."/>
            <person name="Saif S."/>
            <person name="Shea T."/>
            <person name="Sisk P."/>
            <person name="Sykes S."/>
            <person name="Wortman J."/>
            <person name="Nusbaum C."/>
            <person name="Birren B."/>
        </authorList>
    </citation>
    <scope>NUCLEOTIDE SEQUENCE [LARGE SCALE GENOMIC DNA]</scope>
    <source>
        <strain evidence="3 4">Palo Alto/Uganda</strain>
    </source>
</reference>
<feature type="transmembrane region" description="Helical" evidence="1">
    <location>
        <begin position="274"/>
        <end position="297"/>
    </location>
</feature>
<feature type="signal peptide" evidence="2">
    <location>
        <begin position="1"/>
        <end position="24"/>
    </location>
</feature>
<dbReference type="NCBIfam" id="TIGR01477">
    <property type="entry name" value="RIFIN"/>
    <property type="match status" value="1"/>
</dbReference>
<evidence type="ECO:0000256" key="1">
    <source>
        <dbReference type="SAM" id="Phobius"/>
    </source>
</evidence>
<reference evidence="3 4" key="2">
    <citation type="submission" date="2013-02" db="EMBL/GenBank/DDBJ databases">
        <title>The Genome Sequence of Plasmodium falciparum Palo Alto/Uganda.</title>
        <authorList>
            <consortium name="The Broad Institute Genome Sequencing Platform"/>
            <consortium name="The Broad Institute Genome Sequencing Center for Infectious Disease"/>
            <person name="Neafsey D."/>
            <person name="Cheeseman I."/>
            <person name="Volkman S."/>
            <person name="Adams J."/>
            <person name="Walker B."/>
            <person name="Young S.K."/>
            <person name="Zeng Q."/>
            <person name="Gargeya S."/>
            <person name="Fitzgerald M."/>
            <person name="Haas B."/>
            <person name="Abouelleil A."/>
            <person name="Alvarado L."/>
            <person name="Arachchi H.M."/>
            <person name="Berlin A.M."/>
            <person name="Chapman S.B."/>
            <person name="Dewar J."/>
            <person name="Goldberg J."/>
            <person name="Griggs A."/>
            <person name="Gujja S."/>
            <person name="Hansen M."/>
            <person name="Howarth C."/>
            <person name="Imamovic A."/>
            <person name="Larimer J."/>
            <person name="McCowan C."/>
            <person name="Murphy C."/>
            <person name="Neiman D."/>
            <person name="Pearson M."/>
            <person name="Priest M."/>
            <person name="Roberts A."/>
            <person name="Saif S."/>
            <person name="Shea T."/>
            <person name="Sisk P."/>
            <person name="Sykes S."/>
            <person name="Wortman J."/>
            <person name="Nusbaum C."/>
            <person name="Birren B."/>
        </authorList>
    </citation>
    <scope>NUCLEOTIDE SEQUENCE [LARGE SCALE GENOMIC DNA]</scope>
    <source>
        <strain evidence="3 4">Palo Alto/Uganda</strain>
    </source>
</reference>
<protein>
    <recommendedName>
        <fullName evidence="5">Rifin</fullName>
    </recommendedName>
</protein>